<feature type="domain" description="Transposase MuDR plant" evidence="1">
    <location>
        <begin position="172"/>
        <end position="232"/>
    </location>
</feature>
<dbReference type="AlphaFoldDB" id="A0AAD5JB56"/>
<evidence type="ECO:0000313" key="3">
    <source>
        <dbReference type="Proteomes" id="UP001064489"/>
    </source>
</evidence>
<keyword evidence="3" id="KW-1185">Reference proteome</keyword>
<reference evidence="2" key="1">
    <citation type="journal article" date="2022" name="Plant J.">
        <title>Strategies of tolerance reflected in two North American maple genomes.</title>
        <authorList>
            <person name="McEvoy S.L."/>
            <person name="Sezen U.U."/>
            <person name="Trouern-Trend A."/>
            <person name="McMahon S.M."/>
            <person name="Schaberg P.G."/>
            <person name="Yang J."/>
            <person name="Wegrzyn J.L."/>
            <person name="Swenson N.G."/>
        </authorList>
    </citation>
    <scope>NUCLEOTIDE SEQUENCE</scope>
    <source>
        <strain evidence="2">91603</strain>
    </source>
</reference>
<protein>
    <recommendedName>
        <fullName evidence="1">Transposase MuDR plant domain-containing protein</fullName>
    </recommendedName>
</protein>
<reference evidence="2" key="2">
    <citation type="submission" date="2023-02" db="EMBL/GenBank/DDBJ databases">
        <authorList>
            <person name="Swenson N.G."/>
            <person name="Wegrzyn J.L."/>
            <person name="Mcevoy S.L."/>
        </authorList>
    </citation>
    <scope>NUCLEOTIDE SEQUENCE</scope>
    <source>
        <strain evidence="2">91603</strain>
        <tissue evidence="2">Leaf</tissue>
    </source>
</reference>
<name>A0AAD5JB56_ACENE</name>
<gene>
    <name evidence="2" type="ORF">LWI28_015058</name>
</gene>
<dbReference type="InterPro" id="IPR004332">
    <property type="entry name" value="Transposase_MuDR"/>
</dbReference>
<dbReference type="Pfam" id="PF03108">
    <property type="entry name" value="DBD_Tnp_Mut"/>
    <property type="match status" value="1"/>
</dbReference>
<dbReference type="Proteomes" id="UP001064489">
    <property type="component" value="Chromosome 6"/>
</dbReference>
<sequence>MRVDVELVPLASFPSVNTAQYEPPNASFSFPNSRTPAYKTLSNEVVDISSDEEVNVNAHTKVGGANVYSEDDEEYNPYENSGLYSEETEYGVHFKDSTDLNFCDDNDDGDANNSSNESDDDCLSYAVSFIWDNNLMVDGSTEVVNDENKPAATRRGIPFRPNVVGRVNLVFRQLFHNMHHFRQVIRDFAIQEGFQLRRNKNERDKYIVESEYKRCRWRIHASPVDDRTTFMIKTLEL</sequence>
<proteinExistence type="predicted"/>
<accession>A0AAD5JB56</accession>
<evidence type="ECO:0000313" key="2">
    <source>
        <dbReference type="EMBL" id="KAI9191886.1"/>
    </source>
</evidence>
<dbReference type="EMBL" id="JAJSOW010000004">
    <property type="protein sequence ID" value="KAI9191886.1"/>
    <property type="molecule type" value="Genomic_DNA"/>
</dbReference>
<organism evidence="2 3">
    <name type="scientific">Acer negundo</name>
    <name type="common">Box elder</name>
    <dbReference type="NCBI Taxonomy" id="4023"/>
    <lineage>
        <taxon>Eukaryota</taxon>
        <taxon>Viridiplantae</taxon>
        <taxon>Streptophyta</taxon>
        <taxon>Embryophyta</taxon>
        <taxon>Tracheophyta</taxon>
        <taxon>Spermatophyta</taxon>
        <taxon>Magnoliopsida</taxon>
        <taxon>eudicotyledons</taxon>
        <taxon>Gunneridae</taxon>
        <taxon>Pentapetalae</taxon>
        <taxon>rosids</taxon>
        <taxon>malvids</taxon>
        <taxon>Sapindales</taxon>
        <taxon>Sapindaceae</taxon>
        <taxon>Hippocastanoideae</taxon>
        <taxon>Acereae</taxon>
        <taxon>Acer</taxon>
    </lineage>
</organism>
<evidence type="ECO:0000259" key="1">
    <source>
        <dbReference type="Pfam" id="PF03108"/>
    </source>
</evidence>
<comment type="caution">
    <text evidence="2">The sequence shown here is derived from an EMBL/GenBank/DDBJ whole genome shotgun (WGS) entry which is preliminary data.</text>
</comment>